<keyword evidence="1" id="KW-0812">Transmembrane</keyword>
<keyword evidence="1" id="KW-1133">Transmembrane helix</keyword>
<proteinExistence type="predicted"/>
<accession>A0AAE3JLZ3</accession>
<keyword evidence="1" id="KW-0472">Membrane</keyword>
<reference evidence="2" key="1">
    <citation type="submission" date="2023-02" db="EMBL/GenBank/DDBJ databases">
        <title>Genome of Flavobacteriaceae gen. nov. sp. strain F89.</title>
        <authorList>
            <person name="Wang Y."/>
        </authorList>
    </citation>
    <scope>NUCLEOTIDE SEQUENCE</scope>
    <source>
        <strain evidence="2">F89</strain>
    </source>
</reference>
<name>A0AAE3JLZ3_9FLAO</name>
<dbReference type="Proteomes" id="UP001200642">
    <property type="component" value="Unassembled WGS sequence"/>
</dbReference>
<dbReference type="EMBL" id="JAIRBC010000001">
    <property type="protein sequence ID" value="MCG2459195.1"/>
    <property type="molecule type" value="Genomic_DNA"/>
</dbReference>
<comment type="caution">
    <text evidence="2">The sequence shown here is derived from an EMBL/GenBank/DDBJ whole genome shotgun (WGS) entry which is preliminary data.</text>
</comment>
<sequence length="86" mass="9775">MKILKFLILLIVLGSLVSIIYGFTILEREPDTANKCIGGGTVGLFLIAMPLFLFAASKGKNIKDYMLNEENIRKMQEKNRRKNKNQ</sequence>
<protein>
    <submittedName>
        <fullName evidence="2">Uncharacterized protein</fullName>
    </submittedName>
</protein>
<keyword evidence="3" id="KW-1185">Reference proteome</keyword>
<gene>
    <name evidence="2" type="ORF">K8352_00375</name>
</gene>
<evidence type="ECO:0000256" key="1">
    <source>
        <dbReference type="SAM" id="Phobius"/>
    </source>
</evidence>
<evidence type="ECO:0000313" key="2">
    <source>
        <dbReference type="EMBL" id="MCG2459195.1"/>
    </source>
</evidence>
<dbReference type="AlphaFoldDB" id="A0AAE3JLZ3"/>
<dbReference type="RefSeq" id="WP_317900345.1">
    <property type="nucleotide sequence ID" value="NZ_JAIRBC010000001.1"/>
</dbReference>
<organism evidence="2 3">
    <name type="scientific">Cerina litoralis</name>
    <dbReference type="NCBI Taxonomy" id="2874477"/>
    <lineage>
        <taxon>Bacteria</taxon>
        <taxon>Pseudomonadati</taxon>
        <taxon>Bacteroidota</taxon>
        <taxon>Flavobacteriia</taxon>
        <taxon>Flavobacteriales</taxon>
        <taxon>Flavobacteriaceae</taxon>
        <taxon>Cerina</taxon>
    </lineage>
</organism>
<evidence type="ECO:0000313" key="3">
    <source>
        <dbReference type="Proteomes" id="UP001200642"/>
    </source>
</evidence>
<feature type="transmembrane region" description="Helical" evidence="1">
    <location>
        <begin position="38"/>
        <end position="56"/>
    </location>
</feature>